<dbReference type="InterPro" id="IPR046766">
    <property type="entry name" value="Bact_hydrolase"/>
</dbReference>
<dbReference type="Proteomes" id="UP000681356">
    <property type="component" value="Unassembled WGS sequence"/>
</dbReference>
<organism evidence="1 2">
    <name type="scientific">Thetidibacter halocola</name>
    <dbReference type="NCBI Taxonomy" id="2827239"/>
    <lineage>
        <taxon>Bacteria</taxon>
        <taxon>Pseudomonadati</taxon>
        <taxon>Pseudomonadota</taxon>
        <taxon>Alphaproteobacteria</taxon>
        <taxon>Rhodobacterales</taxon>
        <taxon>Roseobacteraceae</taxon>
        <taxon>Thetidibacter</taxon>
    </lineage>
</organism>
<sequence length="169" mass="19199">MQTNAVPHYDSSVNTTGCCARFNPEGWDGQVLRFEDKPFVRASTHSVMHVPVDMGRVFGRVFRHMEDQEAMDIGQTLVLSRDRSAWNAEHLFATTKPVDTEENVTLSGDFVTKVFEGPYRTARDWYGEMQDLVRSRGSEPTDIWFFYTTCPKCAKAYGKNYVVGVGRLA</sequence>
<dbReference type="EMBL" id="JAGTUU010000009">
    <property type="protein sequence ID" value="MBS0126422.1"/>
    <property type="molecule type" value="Genomic_DNA"/>
</dbReference>
<dbReference type="Pfam" id="PF20603">
    <property type="entry name" value="Bact_hydrolase"/>
    <property type="match status" value="1"/>
</dbReference>
<dbReference type="RefSeq" id="WP_212538383.1">
    <property type="nucleotide sequence ID" value="NZ_JAGTUU010000009.1"/>
</dbReference>
<evidence type="ECO:0000313" key="1">
    <source>
        <dbReference type="EMBL" id="MBS0126422.1"/>
    </source>
</evidence>
<proteinExistence type="predicted"/>
<evidence type="ECO:0000313" key="2">
    <source>
        <dbReference type="Proteomes" id="UP000681356"/>
    </source>
</evidence>
<comment type="caution">
    <text evidence="1">The sequence shown here is derived from an EMBL/GenBank/DDBJ whole genome shotgun (WGS) entry which is preliminary data.</text>
</comment>
<accession>A0A8J8B9F1</accession>
<protein>
    <submittedName>
        <fullName evidence="1">Uncharacterized protein</fullName>
    </submittedName>
</protein>
<keyword evidence="2" id="KW-1185">Reference proteome</keyword>
<gene>
    <name evidence="1" type="ORF">KB874_20255</name>
</gene>
<dbReference type="AlphaFoldDB" id="A0A8J8B9F1"/>
<reference evidence="1" key="1">
    <citation type="submission" date="2021-04" db="EMBL/GenBank/DDBJ databases">
        <authorList>
            <person name="Yoon J."/>
        </authorList>
    </citation>
    <scope>NUCLEOTIDE SEQUENCE</scope>
    <source>
        <strain evidence="1">KMU-90</strain>
    </source>
</reference>
<name>A0A8J8B9F1_9RHOB</name>